<dbReference type="PANTHER" id="PTHR24249">
    <property type="entry name" value="HISTAMINE RECEPTOR-RELATED G-PROTEIN COUPLED RECEPTOR"/>
    <property type="match status" value="1"/>
</dbReference>
<evidence type="ECO:0000256" key="7">
    <source>
        <dbReference type="ARBA" id="ARBA00023136"/>
    </source>
</evidence>
<comment type="subcellular location">
    <subcellularLocation>
        <location evidence="1">Cell membrane</location>
        <topology evidence="1">Multi-pass membrane protein</topology>
    </subcellularLocation>
</comment>
<keyword evidence="9 10" id="KW-0807">Transducer</keyword>
<keyword evidence="6 10" id="KW-0297">G-protein coupled receptor</keyword>
<feature type="domain" description="G-protein coupled receptors family 1 profile" evidence="12">
    <location>
        <begin position="36"/>
        <end position="513"/>
    </location>
</feature>
<evidence type="ECO:0000256" key="10">
    <source>
        <dbReference type="RuleBase" id="RU000688"/>
    </source>
</evidence>
<dbReference type="Pfam" id="PF00001">
    <property type="entry name" value="7tm_1"/>
    <property type="match status" value="2"/>
</dbReference>
<dbReference type="AlphaFoldDB" id="A0A482X9H5"/>
<evidence type="ECO:0000256" key="8">
    <source>
        <dbReference type="ARBA" id="ARBA00023170"/>
    </source>
</evidence>
<dbReference type="PROSITE" id="PS50262">
    <property type="entry name" value="G_PROTEIN_RECEP_F1_2"/>
    <property type="match status" value="1"/>
</dbReference>
<keyword evidence="4 10" id="KW-0812">Transmembrane</keyword>
<feature type="transmembrane region" description="Helical" evidence="11">
    <location>
        <begin position="329"/>
        <end position="351"/>
    </location>
</feature>
<feature type="transmembrane region" description="Helical" evidence="11">
    <location>
        <begin position="461"/>
        <end position="484"/>
    </location>
</feature>
<proteinExistence type="inferred from homology"/>
<dbReference type="PRINTS" id="PR00237">
    <property type="entry name" value="GPCRRHODOPSN"/>
</dbReference>
<dbReference type="InterPro" id="IPR050569">
    <property type="entry name" value="TAAR"/>
</dbReference>
<keyword evidence="14" id="KW-1185">Reference proteome</keyword>
<keyword evidence="3" id="KW-1003">Cell membrane</keyword>
<dbReference type="GO" id="GO:0005886">
    <property type="term" value="C:plasma membrane"/>
    <property type="evidence" value="ECO:0007669"/>
    <property type="project" value="UniProtKB-SubCell"/>
</dbReference>
<dbReference type="InterPro" id="IPR000276">
    <property type="entry name" value="GPCR_Rhodpsn"/>
</dbReference>
<feature type="transmembrane region" description="Helical" evidence="11">
    <location>
        <begin position="56"/>
        <end position="80"/>
    </location>
</feature>
<dbReference type="PROSITE" id="PS00237">
    <property type="entry name" value="G_PROTEIN_RECEP_F1_1"/>
    <property type="match status" value="1"/>
</dbReference>
<reference evidence="13 14" key="1">
    <citation type="journal article" date="2017" name="Gigascience">
        <title>Genome sequence of the small brown planthopper, Laodelphax striatellus.</title>
        <authorList>
            <person name="Zhu J."/>
            <person name="Jiang F."/>
            <person name="Wang X."/>
            <person name="Yang P."/>
            <person name="Bao Y."/>
            <person name="Zhao W."/>
            <person name="Wang W."/>
            <person name="Lu H."/>
            <person name="Wang Q."/>
            <person name="Cui N."/>
            <person name="Li J."/>
            <person name="Chen X."/>
            <person name="Luo L."/>
            <person name="Yu J."/>
            <person name="Kang L."/>
            <person name="Cui F."/>
        </authorList>
    </citation>
    <scope>NUCLEOTIDE SEQUENCE [LARGE SCALE GENOMIC DNA]</scope>
    <source>
        <strain evidence="13">Lst14</strain>
    </source>
</reference>
<dbReference type="OrthoDB" id="10042731at2759"/>
<dbReference type="InterPro" id="IPR017452">
    <property type="entry name" value="GPCR_Rhodpsn_7TM"/>
</dbReference>
<keyword evidence="7 11" id="KW-0472">Membrane</keyword>
<dbReference type="PANTHER" id="PTHR24249:SF372">
    <property type="entry name" value="G-PROTEIN COUPLED RECEPTORS FAMILY 1 PROFILE DOMAIN-CONTAINING PROTEIN"/>
    <property type="match status" value="1"/>
</dbReference>
<feature type="transmembrane region" description="Helical" evidence="11">
    <location>
        <begin position="363"/>
        <end position="383"/>
    </location>
</feature>
<dbReference type="GO" id="GO:0004930">
    <property type="term" value="F:G protein-coupled receptor activity"/>
    <property type="evidence" value="ECO:0007669"/>
    <property type="project" value="UniProtKB-KW"/>
</dbReference>
<name>A0A482X9H5_LAOST</name>
<evidence type="ECO:0000256" key="6">
    <source>
        <dbReference type="ARBA" id="ARBA00023040"/>
    </source>
</evidence>
<evidence type="ECO:0000256" key="1">
    <source>
        <dbReference type="ARBA" id="ARBA00004651"/>
    </source>
</evidence>
<evidence type="ECO:0000256" key="11">
    <source>
        <dbReference type="SAM" id="Phobius"/>
    </source>
</evidence>
<dbReference type="STRING" id="195883.A0A482X9H5"/>
<evidence type="ECO:0000256" key="2">
    <source>
        <dbReference type="ARBA" id="ARBA00010663"/>
    </source>
</evidence>
<protein>
    <recommendedName>
        <fullName evidence="12">G-protein coupled receptors family 1 profile domain-containing protein</fullName>
    </recommendedName>
</protein>
<feature type="transmembrane region" description="Helical" evidence="11">
    <location>
        <begin position="17"/>
        <end position="44"/>
    </location>
</feature>
<dbReference type="Gene3D" id="1.20.1070.10">
    <property type="entry name" value="Rhodopsin 7-helix transmembrane proteins"/>
    <property type="match status" value="2"/>
</dbReference>
<comment type="caution">
    <text evidence="13">The sequence shown here is derived from an EMBL/GenBank/DDBJ whole genome shotgun (WGS) entry which is preliminary data.</text>
</comment>
<evidence type="ECO:0000313" key="14">
    <source>
        <dbReference type="Proteomes" id="UP000291343"/>
    </source>
</evidence>
<feature type="transmembrane region" description="Helical" evidence="11">
    <location>
        <begin position="92"/>
        <end position="114"/>
    </location>
</feature>
<dbReference type="InParanoid" id="A0A482X9H5"/>
<evidence type="ECO:0000313" key="13">
    <source>
        <dbReference type="EMBL" id="RZF42319.1"/>
    </source>
</evidence>
<evidence type="ECO:0000256" key="5">
    <source>
        <dbReference type="ARBA" id="ARBA00022989"/>
    </source>
</evidence>
<keyword evidence="5 11" id="KW-1133">Transmembrane helix</keyword>
<accession>A0A482X9H5</accession>
<dbReference type="SUPFAM" id="SSF81321">
    <property type="entry name" value="Family A G protein-coupled receptor-like"/>
    <property type="match status" value="2"/>
</dbReference>
<feature type="transmembrane region" description="Helical" evidence="11">
    <location>
        <begin position="496"/>
        <end position="513"/>
    </location>
</feature>
<gene>
    <name evidence="13" type="ORF">LSTR_LSTR003937</name>
</gene>
<dbReference type="SMART" id="SM01381">
    <property type="entry name" value="7TM_GPCR_Srsx"/>
    <property type="match status" value="1"/>
</dbReference>
<dbReference type="Proteomes" id="UP000291343">
    <property type="component" value="Unassembled WGS sequence"/>
</dbReference>
<evidence type="ECO:0000259" key="12">
    <source>
        <dbReference type="PROSITE" id="PS50262"/>
    </source>
</evidence>
<comment type="similarity">
    <text evidence="2 10">Belongs to the G-protein coupled receptor 1 family.</text>
</comment>
<evidence type="ECO:0000256" key="3">
    <source>
        <dbReference type="ARBA" id="ARBA00022475"/>
    </source>
</evidence>
<keyword evidence="8 10" id="KW-0675">Receptor</keyword>
<evidence type="ECO:0000256" key="9">
    <source>
        <dbReference type="ARBA" id="ARBA00023224"/>
    </source>
</evidence>
<organism evidence="13 14">
    <name type="scientific">Laodelphax striatellus</name>
    <name type="common">Small brown planthopper</name>
    <name type="synonym">Delphax striatella</name>
    <dbReference type="NCBI Taxonomy" id="195883"/>
    <lineage>
        <taxon>Eukaryota</taxon>
        <taxon>Metazoa</taxon>
        <taxon>Ecdysozoa</taxon>
        <taxon>Arthropoda</taxon>
        <taxon>Hexapoda</taxon>
        <taxon>Insecta</taxon>
        <taxon>Pterygota</taxon>
        <taxon>Neoptera</taxon>
        <taxon>Paraneoptera</taxon>
        <taxon>Hemiptera</taxon>
        <taxon>Auchenorrhyncha</taxon>
        <taxon>Fulgoroidea</taxon>
        <taxon>Delphacidae</taxon>
        <taxon>Criomorphinae</taxon>
        <taxon>Laodelphax</taxon>
    </lineage>
</organism>
<dbReference type="EMBL" id="QKKF02015239">
    <property type="protein sequence ID" value="RZF42319.1"/>
    <property type="molecule type" value="Genomic_DNA"/>
</dbReference>
<sequence>MVEGGASGDLGLQAEPLAVAGAVLLVFVLSPMILCGNSLILTAVYRYKRLRTPSNYLIASLASSDLGIGLVLPFGLYFELTAESSSVSAFCFLPYCLVISLCCASVIVMSAIAVDRFTSLAQPLRYNNLITHTSVERREGLIGEWSKSISEKPGTGVLQAAWAFYSRAQPVTSKYCLLNAFQWDYYISMATLPRLSIVPQSQEAPDLQGDAIDALIDKPFSAIYLLEICEKHTPAQQFRELEVISRFDQSLASNLCVEDFRLLEISNELLDSQCKSNSLILTAVYRYKRLRNSEQLLYRFPSSSTLIGLVLPFGSIELTARALQLRLCFLPYLLVISLCCASPWTVYVAGTASALNNNTNTSVEGYIALFWLYAALVVSPLLYSQCILGSKTPRTCSFASFVDRPIQLFLSVWCTGLVRHTSRLLLLHLHSGQISCQSHLHVEVSLRQQQDGSHTRYGQTLAITVGLFIFLWTPFQACVLLDLFRWTSVSAKWIRVYLALPIFASSAVNPWVYGYRNSELRAAVQRILEELLGKIGFDSPPYCPDGRSHNHDHAELNSFASHVRLCAVSPMRWESSEITMKEVIGVDLETTLDQPD</sequence>
<evidence type="ECO:0000256" key="4">
    <source>
        <dbReference type="ARBA" id="ARBA00022692"/>
    </source>
</evidence>